<organism evidence="3 4">
    <name type="scientific">Labrys okinawensis</name>
    <dbReference type="NCBI Taxonomy" id="346911"/>
    <lineage>
        <taxon>Bacteria</taxon>
        <taxon>Pseudomonadati</taxon>
        <taxon>Pseudomonadota</taxon>
        <taxon>Alphaproteobacteria</taxon>
        <taxon>Hyphomicrobiales</taxon>
        <taxon>Xanthobacteraceae</taxon>
        <taxon>Labrys</taxon>
    </lineage>
</organism>
<dbReference type="Pfam" id="PF08327">
    <property type="entry name" value="AHSA1"/>
    <property type="match status" value="1"/>
</dbReference>
<evidence type="ECO:0000259" key="2">
    <source>
        <dbReference type="Pfam" id="PF08327"/>
    </source>
</evidence>
<dbReference type="InterPro" id="IPR023393">
    <property type="entry name" value="START-like_dom_sf"/>
</dbReference>
<gene>
    <name evidence="3" type="ORF">C5L14_08740</name>
</gene>
<keyword evidence="4" id="KW-1185">Reference proteome</keyword>
<dbReference type="Gene3D" id="3.30.530.20">
    <property type="match status" value="1"/>
</dbReference>
<evidence type="ECO:0000313" key="4">
    <source>
        <dbReference type="Proteomes" id="UP000237682"/>
    </source>
</evidence>
<dbReference type="OrthoDB" id="9805228at2"/>
<evidence type="ECO:0000256" key="1">
    <source>
        <dbReference type="ARBA" id="ARBA00006817"/>
    </source>
</evidence>
<comment type="caution">
    <text evidence="3">The sequence shown here is derived from an EMBL/GenBank/DDBJ whole genome shotgun (WGS) entry which is preliminary data.</text>
</comment>
<protein>
    <submittedName>
        <fullName evidence="3">Polyketide cyclase</fullName>
    </submittedName>
</protein>
<reference evidence="3 4" key="1">
    <citation type="submission" date="2018-02" db="EMBL/GenBank/DDBJ databases">
        <title>Whole genome sequencing of endophytic bacterium.</title>
        <authorList>
            <person name="Eedara R."/>
            <person name="Podile A.R."/>
        </authorList>
    </citation>
    <scope>NUCLEOTIDE SEQUENCE [LARGE SCALE GENOMIC DNA]</scope>
    <source>
        <strain evidence="3 4">RP1T</strain>
    </source>
</reference>
<comment type="similarity">
    <text evidence="1">Belongs to the AHA1 family.</text>
</comment>
<proteinExistence type="inferred from homology"/>
<feature type="domain" description="Activator of Hsp90 ATPase homologue 1/2-like C-terminal" evidence="2">
    <location>
        <begin position="23"/>
        <end position="153"/>
    </location>
</feature>
<dbReference type="Proteomes" id="UP000237682">
    <property type="component" value="Unassembled WGS sequence"/>
</dbReference>
<accession>A0A2S9QFA5</accession>
<name>A0A2S9QFA5_9HYPH</name>
<sequence length="158" mass="17692">MTSTTNAAPAAGEHELVITRLFKAPRELVFRAWTEPQHLSRWPGPKGFTATSDAFDCSPGGFYRTCLHAPDGTDHWVRGTYLTVEPPARLVFTHAWEDDRGNPGPETIVTVTFEDKDGQTLMRFHQAVFTTLASRDGHGEGWNQSFDRLETYLTEIAP</sequence>
<evidence type="ECO:0000313" key="3">
    <source>
        <dbReference type="EMBL" id="PRH87980.1"/>
    </source>
</evidence>
<dbReference type="EMBL" id="PUEJ01000003">
    <property type="protein sequence ID" value="PRH87980.1"/>
    <property type="molecule type" value="Genomic_DNA"/>
</dbReference>
<dbReference type="InterPro" id="IPR013538">
    <property type="entry name" value="ASHA1/2-like_C"/>
</dbReference>
<dbReference type="RefSeq" id="WP_105861648.1">
    <property type="nucleotide sequence ID" value="NZ_PUEJ01000003.1"/>
</dbReference>
<dbReference type="SUPFAM" id="SSF55961">
    <property type="entry name" value="Bet v1-like"/>
    <property type="match status" value="1"/>
</dbReference>
<dbReference type="AlphaFoldDB" id="A0A2S9QFA5"/>